<dbReference type="RefSeq" id="WP_244521364.1">
    <property type="nucleotide sequence ID" value="NZ_FMXQ01000010.1"/>
</dbReference>
<dbReference type="NCBIfam" id="NF033547">
    <property type="entry name" value="transpos_IS1595"/>
    <property type="match status" value="1"/>
</dbReference>
<dbReference type="AlphaFoldDB" id="A0A1G6E3U8"/>
<dbReference type="SMART" id="SM01126">
    <property type="entry name" value="DDE_Tnp_IS1595"/>
    <property type="match status" value="1"/>
</dbReference>
<accession>A0A1G6E3U8</accession>
<organism evidence="2 3">
    <name type="scientific">Bauldia litoralis</name>
    <dbReference type="NCBI Taxonomy" id="665467"/>
    <lineage>
        <taxon>Bacteria</taxon>
        <taxon>Pseudomonadati</taxon>
        <taxon>Pseudomonadota</taxon>
        <taxon>Alphaproteobacteria</taxon>
        <taxon>Hyphomicrobiales</taxon>
        <taxon>Kaistiaceae</taxon>
        <taxon>Bauldia</taxon>
    </lineage>
</organism>
<reference evidence="2 3" key="1">
    <citation type="submission" date="2016-10" db="EMBL/GenBank/DDBJ databases">
        <authorList>
            <person name="de Groot N.N."/>
        </authorList>
    </citation>
    <scope>NUCLEOTIDE SEQUENCE [LARGE SCALE GENOMIC DNA]</scope>
    <source>
        <strain evidence="2 3">ATCC 35022</strain>
    </source>
</reference>
<dbReference type="EMBL" id="FMXQ01000010">
    <property type="protein sequence ID" value="SDB52000.1"/>
    <property type="molecule type" value="Genomic_DNA"/>
</dbReference>
<dbReference type="PANTHER" id="PTHR47163:SF2">
    <property type="entry name" value="SI:DKEY-17M8.2"/>
    <property type="match status" value="1"/>
</dbReference>
<dbReference type="InterPro" id="IPR024445">
    <property type="entry name" value="Tnp_ISXO2-like"/>
</dbReference>
<name>A0A1G6E3U8_9HYPH</name>
<feature type="domain" description="ISXO2-like transposase" evidence="1">
    <location>
        <begin position="126"/>
        <end position="266"/>
    </location>
</feature>
<dbReference type="InterPro" id="IPR053164">
    <property type="entry name" value="IS1016-like_transposase"/>
</dbReference>
<proteinExistence type="predicted"/>
<dbReference type="PANTHER" id="PTHR47163">
    <property type="entry name" value="DDE_TNP_IS1595 DOMAIN-CONTAINING PROTEIN"/>
    <property type="match status" value="1"/>
</dbReference>
<gene>
    <name evidence="2" type="ORF">SAMN02982931_04060</name>
</gene>
<keyword evidence="3" id="KW-1185">Reference proteome</keyword>
<dbReference type="Pfam" id="PF12760">
    <property type="entry name" value="Zn_ribbon_IS1595"/>
    <property type="match status" value="1"/>
</dbReference>
<dbReference type="Proteomes" id="UP000199071">
    <property type="component" value="Unassembled WGS sequence"/>
</dbReference>
<dbReference type="InterPro" id="IPR024442">
    <property type="entry name" value="Transposase_Zn_ribbon"/>
</dbReference>
<evidence type="ECO:0000313" key="3">
    <source>
        <dbReference type="Proteomes" id="UP000199071"/>
    </source>
</evidence>
<evidence type="ECO:0000313" key="2">
    <source>
        <dbReference type="EMBL" id="SDB52000.1"/>
    </source>
</evidence>
<protein>
    <submittedName>
        <fullName evidence="2">Transposase zinc-ribbon domain-containing protein</fullName>
    </submittedName>
</protein>
<sequence length="297" mass="34399">MTTLKRFLAKFPDDDACLDHMMRVRYGERFNCPKCDRDARYYRVKARRSYECEFCGHQVYPTAGTPFARTRTSLRDWFHVMFMFTTTRNGVAAKEVQRQIGVTYKTAWRMCDQIRKYMGYVDGDGRLGGVGGGIVEADKHFVGGKDKQGHDDKTVVLGMLERGGEVVTRIVPDRKLLNVVPVIKDFVRHGSRMATDSANAFKDLHLEGYRHEMVNHTAKEWVRGETHTNTIEAFWSMVRRTIEGTHIWVSQKHLPKYLGEIEFRWNLRKRPDLMFDLLLQAFPRPILASSASREATD</sequence>
<dbReference type="Pfam" id="PF12762">
    <property type="entry name" value="DDE_Tnp_IS1595"/>
    <property type="match status" value="1"/>
</dbReference>
<evidence type="ECO:0000259" key="1">
    <source>
        <dbReference type="SMART" id="SM01126"/>
    </source>
</evidence>